<gene>
    <name evidence="2" type="ORF">SI8410_15019682</name>
</gene>
<dbReference type="AlphaFoldDB" id="A0A7I8LIH4"/>
<dbReference type="PANTHER" id="PTHR42648">
    <property type="entry name" value="TRANSPOSASE, PUTATIVE-RELATED"/>
    <property type="match status" value="1"/>
</dbReference>
<reference evidence="2" key="1">
    <citation type="submission" date="2020-02" db="EMBL/GenBank/DDBJ databases">
        <authorList>
            <person name="Scholz U."/>
            <person name="Mascher M."/>
            <person name="Fiebig A."/>
        </authorList>
    </citation>
    <scope>NUCLEOTIDE SEQUENCE</scope>
</reference>
<protein>
    <recommendedName>
        <fullName evidence="1">Retroviral polymerase SH3-like domain-containing protein</fullName>
    </recommendedName>
</protein>
<dbReference type="EMBL" id="LR746278">
    <property type="protein sequence ID" value="CAA7409004.1"/>
    <property type="molecule type" value="Genomic_DNA"/>
</dbReference>
<evidence type="ECO:0000313" key="3">
    <source>
        <dbReference type="Proteomes" id="UP000663760"/>
    </source>
</evidence>
<evidence type="ECO:0000313" key="2">
    <source>
        <dbReference type="EMBL" id="CAA7409004.1"/>
    </source>
</evidence>
<dbReference type="PANTHER" id="PTHR42648:SF28">
    <property type="entry name" value="TRANSPOSON-ENCODED PROTEIN WITH RIBONUCLEASE H-LIKE AND RETROVIRUS ZINC FINGER-LIKE DOMAINS"/>
    <property type="match status" value="1"/>
</dbReference>
<sequence length="109" mass="12906">MNWTIFEKVQCFLSNTTLLKSFWLEATPIVAYLIKKSLPIAIEKKTPQEIWSSSLANYYFLKVLGCLTYVCVNNGKFEPRLVKYIFLRFKPRVNGYKLYHPKNQKSYLQ</sequence>
<dbReference type="InterPro" id="IPR057670">
    <property type="entry name" value="SH3_retrovirus"/>
</dbReference>
<organism evidence="2 3">
    <name type="scientific">Spirodela intermedia</name>
    <name type="common">Intermediate duckweed</name>
    <dbReference type="NCBI Taxonomy" id="51605"/>
    <lineage>
        <taxon>Eukaryota</taxon>
        <taxon>Viridiplantae</taxon>
        <taxon>Streptophyta</taxon>
        <taxon>Embryophyta</taxon>
        <taxon>Tracheophyta</taxon>
        <taxon>Spermatophyta</taxon>
        <taxon>Magnoliopsida</taxon>
        <taxon>Liliopsida</taxon>
        <taxon>Araceae</taxon>
        <taxon>Lemnoideae</taxon>
        <taxon>Spirodela</taxon>
    </lineage>
</organism>
<dbReference type="Pfam" id="PF25597">
    <property type="entry name" value="SH3_retrovirus"/>
    <property type="match status" value="1"/>
</dbReference>
<keyword evidence="3" id="KW-1185">Reference proteome</keyword>
<feature type="domain" description="Retroviral polymerase SH3-like" evidence="1">
    <location>
        <begin position="66"/>
        <end position="105"/>
    </location>
</feature>
<accession>A0A7I8LIH4</accession>
<dbReference type="InterPro" id="IPR039537">
    <property type="entry name" value="Retrotran_Ty1/copia-like"/>
</dbReference>
<proteinExistence type="predicted"/>
<name>A0A7I8LIH4_SPIIN</name>
<dbReference type="OrthoDB" id="1434865at2759"/>
<evidence type="ECO:0000259" key="1">
    <source>
        <dbReference type="Pfam" id="PF25597"/>
    </source>
</evidence>
<dbReference type="Proteomes" id="UP000663760">
    <property type="component" value="Chromosome 15"/>
</dbReference>